<dbReference type="EMBL" id="UIVT01000002">
    <property type="protein sequence ID" value="SVP92129.1"/>
    <property type="molecule type" value="Genomic_DNA"/>
</dbReference>
<sequence length="616" mass="72216">MSLNNGFPNKKLIDLSCELVPTALDLKVQTSTKEFKHFDIVNGGGEYQCNENYGFDTIFDTTEGDDLIEVIYKAKNPSEYVRILTRNSFGLETNSISLFLNNNDIKVLTKNKGIWVETNKLTLDISNKEYLEENIYSEIRTNWCKIPNNQNFRGKWIKRAFTNYNNKQNYEFNKIIDSIDEKGKENIIWEAKEPLQLALFVSLCLYNNGQKYVGIIHKNYNYSLLKYTNDIKKWVDITESRMNLSKLKFYFDDENDSKHIQDHDFEYFADFFRMNYNVNFVFPENDCDNSLRGKLPQTFQYNLIDDTMSIKFEKHKPLPIDPAKTNIKINDSNHYISRKRKISECETYFSENPDSVELSDYNEDDQSCETESDIFCDSEDPFDSDFGEYIDGNENSCSDESEDENQFQIPVMLNINNNKFVSGYNLIKCGQLTNFYCNSSNYRFTKIIDFEEGDSSTTVIWSGNDPDNRIFNVFVLNMSSIKYLMLHSQIYKYFLYKWSSETQTWTDLTDKTIKSTDLVLFNEDGDQIDLLNCAVDFENFGLRIKTELVCHKISYKDEKLWSLNEENESVGLDTIVINVLINRLNIFTKNGKVKRFNIFNDEIRLISQDESTFKQD</sequence>
<evidence type="ECO:0000313" key="1">
    <source>
        <dbReference type="EMBL" id="SVP92129.1"/>
    </source>
</evidence>
<proteinExistence type="predicted"/>
<dbReference type="AlphaFoldDB" id="A0A3B0N3B3"/>
<evidence type="ECO:0000313" key="2">
    <source>
        <dbReference type="EMBL" id="SVP92320.1"/>
    </source>
</evidence>
<name>A0A3B0N3B3_THEAN</name>
<gene>
    <name evidence="1" type="ORF">TAT_000211100</name>
    <name evidence="2" type="ORF">TAV_000211300</name>
</gene>
<accession>A0A3B0N3B3</accession>
<dbReference type="VEuPathDB" id="PiroplasmaDB:TA13350"/>
<reference evidence="1" key="1">
    <citation type="submission" date="2018-07" db="EMBL/GenBank/DDBJ databases">
        <authorList>
            <person name="Quirk P.G."/>
            <person name="Krulwich T.A."/>
        </authorList>
    </citation>
    <scope>NUCLEOTIDE SEQUENCE</scope>
    <source>
        <strain evidence="1">Anand</strain>
    </source>
</reference>
<dbReference type="EMBL" id="UIVS01000002">
    <property type="protein sequence ID" value="SVP92320.1"/>
    <property type="molecule type" value="Genomic_DNA"/>
</dbReference>
<organism evidence="1">
    <name type="scientific">Theileria annulata</name>
    <dbReference type="NCBI Taxonomy" id="5874"/>
    <lineage>
        <taxon>Eukaryota</taxon>
        <taxon>Sar</taxon>
        <taxon>Alveolata</taxon>
        <taxon>Apicomplexa</taxon>
        <taxon>Aconoidasida</taxon>
        <taxon>Piroplasmida</taxon>
        <taxon>Theileriidae</taxon>
        <taxon>Theileria</taxon>
    </lineage>
</organism>
<protein>
    <submittedName>
        <fullName evidence="1">Uncharacterized protein</fullName>
    </submittedName>
</protein>